<sequence>MAARFVDVSETEIDQFKENAVPQKTKDATKFGVKIFKEQQEFTNEIENMKVELNKCLAKLYVPAKRTACERLIGAAVASGVDTSVSENIQGNVKWLSNVMQHLIDDVERQLQSVDSTFYSSSIFSETLVHCNGSVETPHLVINLTQIDYLRSWQFTWTRICHTLCFSRTTLWRRLKEVNYNFRGSRFTIISYIDLQQQKSIKAEFENSGDRMVIGILHSRGIDVPQLHVRDIIRRIDPINTALRWRAMHPKYQYDVPGPNALRRIDGLHKLIHWGFVVHGGIDSFSRLVVFLKCAMNNRVKTVMFTFIEGTRRNGIPLRVRSDHGGKMMMSVDSWSQLGGEIEVHIYKVRLCTISVLRGCTGTLHSVVYLAFTRCSTTWRTTGFSISLMTQMFSAFTTHLFHASIEHWKDFARAGITIA</sequence>
<dbReference type="PANTHER" id="PTHR46791:SF5">
    <property type="entry name" value="CLR5 DOMAIN-CONTAINING PROTEIN-RELATED"/>
    <property type="match status" value="1"/>
</dbReference>
<reference evidence="2 3" key="1">
    <citation type="submission" date="2022-05" db="EMBL/GenBank/DDBJ databases">
        <authorList>
            <consortium name="Genoscope - CEA"/>
            <person name="William W."/>
        </authorList>
    </citation>
    <scope>NUCLEOTIDE SEQUENCE [LARGE SCALE GENOMIC DNA]</scope>
</reference>
<organism evidence="2 3">
    <name type="scientific">Porites evermanni</name>
    <dbReference type="NCBI Taxonomy" id="104178"/>
    <lineage>
        <taxon>Eukaryota</taxon>
        <taxon>Metazoa</taxon>
        <taxon>Cnidaria</taxon>
        <taxon>Anthozoa</taxon>
        <taxon>Hexacorallia</taxon>
        <taxon>Scleractinia</taxon>
        <taxon>Fungiina</taxon>
        <taxon>Poritidae</taxon>
        <taxon>Porites</taxon>
    </lineage>
</organism>
<dbReference type="Pfam" id="PF24764">
    <property type="entry name" value="rva_4"/>
    <property type="match status" value="1"/>
</dbReference>
<protein>
    <recommendedName>
        <fullName evidence="1">Integrase core domain-containing protein</fullName>
    </recommendedName>
</protein>
<dbReference type="InterPro" id="IPR058913">
    <property type="entry name" value="Integrase_dom_put"/>
</dbReference>
<dbReference type="EMBL" id="CALNXI010001024">
    <property type="protein sequence ID" value="CAH3151956.1"/>
    <property type="molecule type" value="Genomic_DNA"/>
</dbReference>
<evidence type="ECO:0000259" key="1">
    <source>
        <dbReference type="Pfam" id="PF24764"/>
    </source>
</evidence>
<proteinExistence type="predicted"/>
<gene>
    <name evidence="2" type="ORF">PEVE_00000599</name>
</gene>
<dbReference type="PANTHER" id="PTHR46791">
    <property type="entry name" value="EXPRESSED PROTEIN"/>
    <property type="match status" value="1"/>
</dbReference>
<dbReference type="Proteomes" id="UP001159427">
    <property type="component" value="Unassembled WGS sequence"/>
</dbReference>
<evidence type="ECO:0000313" key="2">
    <source>
        <dbReference type="EMBL" id="CAH3151956.1"/>
    </source>
</evidence>
<accession>A0ABN8PZN4</accession>
<feature type="domain" description="Integrase core" evidence="1">
    <location>
        <begin position="254"/>
        <end position="330"/>
    </location>
</feature>
<evidence type="ECO:0000313" key="3">
    <source>
        <dbReference type="Proteomes" id="UP001159427"/>
    </source>
</evidence>
<name>A0ABN8PZN4_9CNID</name>
<keyword evidence="3" id="KW-1185">Reference proteome</keyword>
<comment type="caution">
    <text evidence="2">The sequence shown here is derived from an EMBL/GenBank/DDBJ whole genome shotgun (WGS) entry which is preliminary data.</text>
</comment>